<protein>
    <submittedName>
        <fullName evidence="1">Uncharacterized protein</fullName>
    </submittedName>
</protein>
<organism evidence="1 2">
    <name type="scientific">Candidatus Roizmanbacteria bacterium RIFCSPHIGHO2_02_FULL_39_9</name>
    <dbReference type="NCBI Taxonomy" id="1802040"/>
    <lineage>
        <taxon>Bacteria</taxon>
        <taxon>Candidatus Roizmaniibacteriota</taxon>
    </lineage>
</organism>
<accession>A0A1F7H7N2</accession>
<evidence type="ECO:0000313" key="1">
    <source>
        <dbReference type="EMBL" id="OGK27085.1"/>
    </source>
</evidence>
<evidence type="ECO:0000313" key="2">
    <source>
        <dbReference type="Proteomes" id="UP000178597"/>
    </source>
</evidence>
<sequence>MSERITGDKLSPDLRPLTYFVRQLKDEVDPNIYLRMRLRMDQLGVQFPQEECLVMAALNTPGKVQRFIDGNLTYNQDHLINGSSQQNEETALPPRMVLQTGFGHCFEVAMWAYLVNDLHGYDPRLIFLEGIFGDDDHTIVRVKGKDNRYGANAQSSYRHLRGRPMIFSSDRELAESYKGWYTFSARYEPERSNLVGYSEPINMVRKFGVGWMDTLLPVWEEYHFALDSRTRLYSLNHPSIAPHQYGLFKALERGWIVIDDAGARLEIDALPEDMRLLHQNYEANSRHIENIWNHHAILAEQQKAYTKWGVTSPDLISFVGDVNLMLHTGYDPRKLYQL</sequence>
<proteinExistence type="predicted"/>
<name>A0A1F7H7N2_9BACT</name>
<reference evidence="1 2" key="1">
    <citation type="journal article" date="2016" name="Nat. Commun.">
        <title>Thousands of microbial genomes shed light on interconnected biogeochemical processes in an aquifer system.</title>
        <authorList>
            <person name="Anantharaman K."/>
            <person name="Brown C.T."/>
            <person name="Hug L.A."/>
            <person name="Sharon I."/>
            <person name="Castelle C.J."/>
            <person name="Probst A.J."/>
            <person name="Thomas B.C."/>
            <person name="Singh A."/>
            <person name="Wilkins M.J."/>
            <person name="Karaoz U."/>
            <person name="Brodie E.L."/>
            <person name="Williams K.H."/>
            <person name="Hubbard S.S."/>
            <person name="Banfield J.F."/>
        </authorList>
    </citation>
    <scope>NUCLEOTIDE SEQUENCE [LARGE SCALE GENOMIC DNA]</scope>
</reference>
<dbReference type="AlphaFoldDB" id="A0A1F7H7N2"/>
<dbReference type="EMBL" id="MFZP01000031">
    <property type="protein sequence ID" value="OGK27085.1"/>
    <property type="molecule type" value="Genomic_DNA"/>
</dbReference>
<gene>
    <name evidence="1" type="ORF">A3C28_02980</name>
</gene>
<comment type="caution">
    <text evidence="1">The sequence shown here is derived from an EMBL/GenBank/DDBJ whole genome shotgun (WGS) entry which is preliminary data.</text>
</comment>
<dbReference type="Proteomes" id="UP000178597">
    <property type="component" value="Unassembled WGS sequence"/>
</dbReference>